<evidence type="ECO:0000259" key="1">
    <source>
        <dbReference type="PROSITE" id="PS51833"/>
    </source>
</evidence>
<sequence length="407" mass="47003">MKTLLARQRIFDKNFNLYGYELLYRNNLGSNFQFNGNDALSNDIATSRVLANLFTDLDLEAVVGRYRAFINFPRNLLISKVPKLLPKDKVIIEILESVKVDSNLIQCIKDFKKAGYQIALDDFIYRDDLKALVDAADIIKLDVLALSNEVIEQQLGFLKSFKGKLLAEKVENYEKFQFCVEKGFHLFQGFFLHRPHDVHGEMLLENRTNLLNLLDKFNNPKSTIDDIADSIRYMPRMSYKILRIANSALLYRGRKYDSVVEAIIHLGLFEIRNWISILLISGFDDLSIELLERCLIRAKMCEILSYRIKPKHSHQAYTVGLFSSLSDIFSQPLEILLARIALSEEINVALLERKGWLGELLQAVIYYEQAQFDQLMIPELELDDYSDAYMEAINHTNGLMDLMMSND</sequence>
<dbReference type="PROSITE" id="PS51833">
    <property type="entry name" value="HDOD"/>
    <property type="match status" value="1"/>
</dbReference>
<accession>A0ABV8CCV7</accession>
<dbReference type="InterPro" id="IPR035919">
    <property type="entry name" value="EAL_sf"/>
</dbReference>
<proteinExistence type="predicted"/>
<evidence type="ECO:0000313" key="3">
    <source>
        <dbReference type="Proteomes" id="UP001595758"/>
    </source>
</evidence>
<dbReference type="SUPFAM" id="SSF109604">
    <property type="entry name" value="HD-domain/PDEase-like"/>
    <property type="match status" value="1"/>
</dbReference>
<dbReference type="Gene3D" id="3.20.20.450">
    <property type="entry name" value="EAL domain"/>
    <property type="match status" value="1"/>
</dbReference>
<dbReference type="RefSeq" id="WP_382340445.1">
    <property type="nucleotide sequence ID" value="NZ_JBHSAB010000001.1"/>
</dbReference>
<dbReference type="InterPro" id="IPR001633">
    <property type="entry name" value="EAL_dom"/>
</dbReference>
<dbReference type="SMART" id="SM00052">
    <property type="entry name" value="EAL"/>
    <property type="match status" value="1"/>
</dbReference>
<dbReference type="PANTHER" id="PTHR33525">
    <property type="match status" value="1"/>
</dbReference>
<dbReference type="PIRSF" id="PIRSF003180">
    <property type="entry name" value="DiGMPpdiest_YuxH"/>
    <property type="match status" value="1"/>
</dbReference>
<dbReference type="Gene3D" id="1.10.3210.10">
    <property type="entry name" value="Hypothetical protein af1432"/>
    <property type="match status" value="1"/>
</dbReference>
<feature type="domain" description="HDOD" evidence="1">
    <location>
        <begin position="203"/>
        <end position="388"/>
    </location>
</feature>
<dbReference type="InterPro" id="IPR014408">
    <property type="entry name" value="dGMP_Pdiesterase_EAL/HD-GYP"/>
</dbReference>
<organism evidence="2 3">
    <name type="scientific">Legionella dresdenensis</name>
    <dbReference type="NCBI Taxonomy" id="450200"/>
    <lineage>
        <taxon>Bacteria</taxon>
        <taxon>Pseudomonadati</taxon>
        <taxon>Pseudomonadota</taxon>
        <taxon>Gammaproteobacteria</taxon>
        <taxon>Legionellales</taxon>
        <taxon>Legionellaceae</taxon>
        <taxon>Legionella</taxon>
    </lineage>
</organism>
<dbReference type="SUPFAM" id="SSF141868">
    <property type="entry name" value="EAL domain-like"/>
    <property type="match status" value="1"/>
</dbReference>
<protein>
    <submittedName>
        <fullName evidence="2">EAL and HDOD domain-containing protein</fullName>
    </submittedName>
</protein>
<evidence type="ECO:0000313" key="2">
    <source>
        <dbReference type="EMBL" id="MFC3907777.1"/>
    </source>
</evidence>
<comment type="caution">
    <text evidence="2">The sequence shown here is derived from an EMBL/GenBank/DDBJ whole genome shotgun (WGS) entry which is preliminary data.</text>
</comment>
<dbReference type="PANTHER" id="PTHR33525:SF4">
    <property type="entry name" value="CYCLIC DI-GMP PHOSPHODIESTERASE CDGJ"/>
    <property type="match status" value="1"/>
</dbReference>
<dbReference type="Proteomes" id="UP001595758">
    <property type="component" value="Unassembled WGS sequence"/>
</dbReference>
<name>A0ABV8CCV7_9GAMM</name>
<gene>
    <name evidence="2" type="ORF">ACFORL_01610</name>
</gene>
<dbReference type="InterPro" id="IPR013976">
    <property type="entry name" value="HDOD"/>
</dbReference>
<dbReference type="InterPro" id="IPR052340">
    <property type="entry name" value="RNase_Y/CdgJ"/>
</dbReference>
<reference evidence="3" key="1">
    <citation type="journal article" date="2019" name="Int. J. Syst. Evol. Microbiol.">
        <title>The Global Catalogue of Microorganisms (GCM) 10K type strain sequencing project: providing services to taxonomists for standard genome sequencing and annotation.</title>
        <authorList>
            <consortium name="The Broad Institute Genomics Platform"/>
            <consortium name="The Broad Institute Genome Sequencing Center for Infectious Disease"/>
            <person name="Wu L."/>
            <person name="Ma J."/>
        </authorList>
    </citation>
    <scope>NUCLEOTIDE SEQUENCE [LARGE SCALE GENOMIC DNA]</scope>
    <source>
        <strain evidence="3">CCUG 59858</strain>
    </source>
</reference>
<dbReference type="EMBL" id="JBHSAB010000001">
    <property type="protein sequence ID" value="MFC3907777.1"/>
    <property type="molecule type" value="Genomic_DNA"/>
</dbReference>
<dbReference type="Pfam" id="PF00563">
    <property type="entry name" value="EAL"/>
    <property type="match status" value="1"/>
</dbReference>
<keyword evidence="3" id="KW-1185">Reference proteome</keyword>
<dbReference type="Pfam" id="PF08668">
    <property type="entry name" value="HDOD"/>
    <property type="match status" value="1"/>
</dbReference>